<dbReference type="PIRSF" id="PIRSF004555">
    <property type="entry name" value="UCP004555"/>
    <property type="match status" value="1"/>
</dbReference>
<evidence type="ECO:0000256" key="2">
    <source>
        <dbReference type="HAMAP-Rule" id="MF_00274"/>
    </source>
</evidence>
<evidence type="ECO:0000313" key="5">
    <source>
        <dbReference type="EMBL" id="TDT29835.1"/>
    </source>
</evidence>
<dbReference type="OrthoDB" id="9809370at2"/>
<sequence length="118" mass="11662">MFGDGADMQGLLAQAQAMQEQLAQAQEELANAEVSGTAGGGLVSVTLTGTGELTAVDIKPEAVDADDTESLSDLIIAAYRDAQAKTQQLAEEKLGPVAGGFGGGDSPLGGGGFPGLPG</sequence>
<dbReference type="InterPro" id="IPR004401">
    <property type="entry name" value="YbaB/EbfC"/>
</dbReference>
<dbReference type="GO" id="GO:0003677">
    <property type="term" value="F:DNA binding"/>
    <property type="evidence" value="ECO:0007669"/>
    <property type="project" value="UniProtKB-UniRule"/>
</dbReference>
<protein>
    <recommendedName>
        <fullName evidence="2">Nucleoid-associated protein CLV29_2856</fullName>
    </recommendedName>
</protein>
<comment type="subunit">
    <text evidence="2">Homodimer.</text>
</comment>
<comment type="similarity">
    <text evidence="2">Belongs to the YbaB/EbfC family.</text>
</comment>
<dbReference type="HAMAP" id="MF_00274">
    <property type="entry name" value="DNA_YbaB_EbfC"/>
    <property type="match status" value="1"/>
</dbReference>
<dbReference type="GO" id="GO:0043590">
    <property type="term" value="C:bacterial nucleoid"/>
    <property type="evidence" value="ECO:0007669"/>
    <property type="project" value="UniProtKB-UniRule"/>
</dbReference>
<dbReference type="InterPro" id="IPR036894">
    <property type="entry name" value="YbaB-like_sf"/>
</dbReference>
<reference evidence="5 6" key="1">
    <citation type="submission" date="2019-03" db="EMBL/GenBank/DDBJ databases">
        <title>Genomic Encyclopedia of Archaeal and Bacterial Type Strains, Phase II (KMG-II): from individual species to whole genera.</title>
        <authorList>
            <person name="Goeker M."/>
        </authorList>
    </citation>
    <scope>NUCLEOTIDE SEQUENCE [LARGE SCALE GENOMIC DNA]</scope>
    <source>
        <strain evidence="5 6">DSM 24323</strain>
    </source>
</reference>
<comment type="function">
    <text evidence="2">Binds to DNA and alters its conformation. May be involved in regulation of gene expression, nucleoid organization and DNA protection.</text>
</comment>
<dbReference type="Pfam" id="PF02575">
    <property type="entry name" value="YbaB_DNA_bd"/>
    <property type="match status" value="1"/>
</dbReference>
<dbReference type="PANTHER" id="PTHR33449">
    <property type="entry name" value="NUCLEOID-ASSOCIATED PROTEIN YBAB"/>
    <property type="match status" value="1"/>
</dbReference>
<accession>A0A4R7IYR2</accession>
<keyword evidence="2" id="KW-0963">Cytoplasm</keyword>
<dbReference type="SUPFAM" id="SSF82607">
    <property type="entry name" value="YbaB-like"/>
    <property type="match status" value="1"/>
</dbReference>
<evidence type="ECO:0000256" key="1">
    <source>
        <dbReference type="ARBA" id="ARBA00023125"/>
    </source>
</evidence>
<proteinExistence type="inferred from homology"/>
<keyword evidence="3" id="KW-0175">Coiled coil</keyword>
<dbReference type="PANTHER" id="PTHR33449:SF1">
    <property type="entry name" value="NUCLEOID-ASSOCIATED PROTEIN YBAB"/>
    <property type="match status" value="1"/>
</dbReference>
<keyword evidence="6" id="KW-1185">Reference proteome</keyword>
<dbReference type="GO" id="GO:0005829">
    <property type="term" value="C:cytosol"/>
    <property type="evidence" value="ECO:0007669"/>
    <property type="project" value="TreeGrafter"/>
</dbReference>
<feature type="compositionally biased region" description="Gly residues" evidence="4">
    <location>
        <begin position="97"/>
        <end position="118"/>
    </location>
</feature>
<dbReference type="Proteomes" id="UP000295371">
    <property type="component" value="Unassembled WGS sequence"/>
</dbReference>
<comment type="subcellular location">
    <subcellularLocation>
        <location evidence="2">Cytoplasm</location>
        <location evidence="2">Nucleoid</location>
    </subcellularLocation>
</comment>
<dbReference type="AlphaFoldDB" id="A0A4R7IYR2"/>
<evidence type="ECO:0000256" key="3">
    <source>
        <dbReference type="SAM" id="Coils"/>
    </source>
</evidence>
<evidence type="ECO:0000313" key="6">
    <source>
        <dbReference type="Proteomes" id="UP000295371"/>
    </source>
</evidence>
<dbReference type="Gene3D" id="3.30.1310.10">
    <property type="entry name" value="Nucleoid-associated protein YbaB-like domain"/>
    <property type="match status" value="1"/>
</dbReference>
<organism evidence="5 6">
    <name type="scientific">Naumannella halotolerans</name>
    <dbReference type="NCBI Taxonomy" id="993414"/>
    <lineage>
        <taxon>Bacteria</taxon>
        <taxon>Bacillati</taxon>
        <taxon>Actinomycetota</taxon>
        <taxon>Actinomycetes</taxon>
        <taxon>Propionibacteriales</taxon>
        <taxon>Propionibacteriaceae</taxon>
        <taxon>Naumannella</taxon>
    </lineage>
</organism>
<comment type="caution">
    <text evidence="5">The sequence shown here is derived from an EMBL/GenBank/DDBJ whole genome shotgun (WGS) entry which is preliminary data.</text>
</comment>
<keyword evidence="1 2" id="KW-0238">DNA-binding</keyword>
<name>A0A4R7IYR2_9ACTN</name>
<dbReference type="RefSeq" id="WP_133755769.1">
    <property type="nucleotide sequence ID" value="NZ_CP171129.1"/>
</dbReference>
<gene>
    <name evidence="5" type="ORF">CLV29_2856</name>
</gene>
<feature type="region of interest" description="Disordered" evidence="4">
    <location>
        <begin position="96"/>
        <end position="118"/>
    </location>
</feature>
<evidence type="ECO:0000256" key="4">
    <source>
        <dbReference type="SAM" id="MobiDB-lite"/>
    </source>
</evidence>
<dbReference type="EMBL" id="SOAW01000003">
    <property type="protein sequence ID" value="TDT29835.1"/>
    <property type="molecule type" value="Genomic_DNA"/>
</dbReference>
<feature type="coiled-coil region" evidence="3">
    <location>
        <begin position="8"/>
        <end position="35"/>
    </location>
</feature>
<dbReference type="NCBIfam" id="TIGR00103">
    <property type="entry name" value="DNA_YbaB_EbfC"/>
    <property type="match status" value="1"/>
</dbReference>